<organism evidence="5 6">
    <name type="scientific">Seriola dumerili</name>
    <name type="common">Greater amberjack</name>
    <name type="synonym">Caranx dumerili</name>
    <dbReference type="NCBI Taxonomy" id="41447"/>
    <lineage>
        <taxon>Eukaryota</taxon>
        <taxon>Metazoa</taxon>
        <taxon>Chordata</taxon>
        <taxon>Craniata</taxon>
        <taxon>Vertebrata</taxon>
        <taxon>Euteleostomi</taxon>
        <taxon>Actinopterygii</taxon>
        <taxon>Neopterygii</taxon>
        <taxon>Teleostei</taxon>
        <taxon>Neoteleostei</taxon>
        <taxon>Acanthomorphata</taxon>
        <taxon>Carangaria</taxon>
        <taxon>Carangiformes</taxon>
        <taxon>Carangidae</taxon>
        <taxon>Seriola</taxon>
    </lineage>
</organism>
<dbReference type="OMA" id="CVIITRR"/>
<keyword evidence="6" id="KW-1185">Reference proteome</keyword>
<dbReference type="InterPro" id="IPR036179">
    <property type="entry name" value="Ig-like_dom_sf"/>
</dbReference>
<reference evidence="5" key="1">
    <citation type="submission" date="2025-08" db="UniProtKB">
        <authorList>
            <consortium name="Ensembl"/>
        </authorList>
    </citation>
    <scope>IDENTIFICATION</scope>
</reference>
<dbReference type="STRING" id="41447.ENSSDUP00000001124"/>
<dbReference type="SMART" id="SM00409">
    <property type="entry name" value="IG"/>
    <property type="match status" value="1"/>
</dbReference>
<protein>
    <recommendedName>
        <fullName evidence="4">Ig-like domain-containing protein</fullName>
    </recommendedName>
</protein>
<dbReference type="Gene3D" id="2.60.40.10">
    <property type="entry name" value="Immunoglobulins"/>
    <property type="match status" value="1"/>
</dbReference>
<reference evidence="5" key="2">
    <citation type="submission" date="2025-09" db="UniProtKB">
        <authorList>
            <consortium name="Ensembl"/>
        </authorList>
    </citation>
    <scope>IDENTIFICATION</scope>
</reference>
<dbReference type="InterPro" id="IPR013783">
    <property type="entry name" value="Ig-like_fold"/>
</dbReference>
<comment type="subcellular location">
    <subcellularLocation>
        <location evidence="1">Membrane</location>
    </subcellularLocation>
</comment>
<keyword evidence="2" id="KW-0472">Membrane</keyword>
<evidence type="ECO:0000256" key="1">
    <source>
        <dbReference type="ARBA" id="ARBA00004370"/>
    </source>
</evidence>
<dbReference type="Pfam" id="PF07686">
    <property type="entry name" value="V-set"/>
    <property type="match status" value="1"/>
</dbReference>
<proteinExistence type="predicted"/>
<evidence type="ECO:0000313" key="5">
    <source>
        <dbReference type="Ensembl" id="ENSSDUP00000001124.1"/>
    </source>
</evidence>
<dbReference type="PANTHER" id="PTHR24100">
    <property type="entry name" value="BUTYROPHILIN"/>
    <property type="match status" value="1"/>
</dbReference>
<dbReference type="GO" id="GO:0001817">
    <property type="term" value="P:regulation of cytokine production"/>
    <property type="evidence" value="ECO:0007669"/>
    <property type="project" value="TreeGrafter"/>
</dbReference>
<dbReference type="GeneTree" id="ENSGT00940000176982"/>
<evidence type="ECO:0000313" key="6">
    <source>
        <dbReference type="Proteomes" id="UP000261420"/>
    </source>
</evidence>
<dbReference type="Ensembl" id="ENSSDUT00000001171.1">
    <property type="protein sequence ID" value="ENSSDUP00000001124.1"/>
    <property type="gene ID" value="ENSSDUG00000000907.1"/>
</dbReference>
<feature type="domain" description="Ig-like" evidence="4">
    <location>
        <begin position="20"/>
        <end position="133"/>
    </location>
</feature>
<dbReference type="SUPFAM" id="SSF48726">
    <property type="entry name" value="Immunoglobulin"/>
    <property type="match status" value="1"/>
</dbReference>
<dbReference type="InterPro" id="IPR003599">
    <property type="entry name" value="Ig_sub"/>
</dbReference>
<dbReference type="InterPro" id="IPR050504">
    <property type="entry name" value="IgSF_BTN/MOG"/>
</dbReference>
<dbReference type="PROSITE" id="PS50835">
    <property type="entry name" value="IG_LIKE"/>
    <property type="match status" value="1"/>
</dbReference>
<dbReference type="Proteomes" id="UP000261420">
    <property type="component" value="Unplaced"/>
</dbReference>
<evidence type="ECO:0000259" key="4">
    <source>
        <dbReference type="PROSITE" id="PS50835"/>
    </source>
</evidence>
<accession>A0A3B4T502</accession>
<dbReference type="GO" id="GO:0009897">
    <property type="term" value="C:external side of plasma membrane"/>
    <property type="evidence" value="ECO:0007669"/>
    <property type="project" value="TreeGrafter"/>
</dbReference>
<dbReference type="GO" id="GO:0005102">
    <property type="term" value="F:signaling receptor binding"/>
    <property type="evidence" value="ECO:0007669"/>
    <property type="project" value="TreeGrafter"/>
</dbReference>
<dbReference type="GO" id="GO:0050852">
    <property type="term" value="P:T cell receptor signaling pathway"/>
    <property type="evidence" value="ECO:0007669"/>
    <property type="project" value="TreeGrafter"/>
</dbReference>
<dbReference type="InterPro" id="IPR007110">
    <property type="entry name" value="Ig-like_dom"/>
</dbReference>
<dbReference type="InterPro" id="IPR013106">
    <property type="entry name" value="Ig_V-set"/>
</dbReference>
<sequence>LISTYSLNLSCSWKLFSVCPCFSSGQQEVAVKPDHNAVLQCQSPKSETIQVLKWSRPDMRSDGYVYFYRNKRSYENYQLPCFHGRVALRDPEMKNGDASLILKNVTANDAGTYDCYVSVGDMKGSKSTHSEIRHLTITDSGESVETR</sequence>
<evidence type="ECO:0000256" key="2">
    <source>
        <dbReference type="ARBA" id="ARBA00023136"/>
    </source>
</evidence>
<dbReference type="AlphaFoldDB" id="A0A3B4T502"/>
<keyword evidence="3" id="KW-0393">Immunoglobulin domain</keyword>
<name>A0A3B4T502_SERDU</name>
<evidence type="ECO:0000256" key="3">
    <source>
        <dbReference type="ARBA" id="ARBA00023319"/>
    </source>
</evidence>
<dbReference type="PANTHER" id="PTHR24100:SF151">
    <property type="entry name" value="ICOS LIGAND"/>
    <property type="match status" value="1"/>
</dbReference>